<organism evidence="4 5">
    <name type="scientific">Hortaea werneckii</name>
    <name type="common">Black yeast</name>
    <name type="synonym">Cladosporium werneckii</name>
    <dbReference type="NCBI Taxonomy" id="91943"/>
    <lineage>
        <taxon>Eukaryota</taxon>
        <taxon>Fungi</taxon>
        <taxon>Dikarya</taxon>
        <taxon>Ascomycota</taxon>
        <taxon>Pezizomycotina</taxon>
        <taxon>Dothideomycetes</taxon>
        <taxon>Dothideomycetidae</taxon>
        <taxon>Mycosphaerellales</taxon>
        <taxon>Teratosphaeriaceae</taxon>
        <taxon>Hortaea</taxon>
    </lineage>
</organism>
<evidence type="ECO:0000256" key="1">
    <source>
        <dbReference type="ARBA" id="ARBA00005375"/>
    </source>
</evidence>
<dbReference type="InterPro" id="IPR050645">
    <property type="entry name" value="Histidine_acid_phosphatase"/>
</dbReference>
<dbReference type="Proteomes" id="UP000281468">
    <property type="component" value="Unassembled WGS sequence"/>
</dbReference>
<name>A0A3M7E548_HORWE</name>
<evidence type="ECO:0000256" key="3">
    <source>
        <dbReference type="ARBA" id="ARBA00022801"/>
    </source>
</evidence>
<protein>
    <recommendedName>
        <fullName evidence="2">3-phytase</fullName>
        <ecNumber evidence="2">3.1.3.8</ecNumber>
    </recommendedName>
</protein>
<dbReference type="EC" id="3.1.3.8" evidence="2"/>
<dbReference type="CDD" id="cd07061">
    <property type="entry name" value="HP_HAP_like"/>
    <property type="match status" value="1"/>
</dbReference>
<dbReference type="InterPro" id="IPR029033">
    <property type="entry name" value="His_PPase_superfam"/>
</dbReference>
<dbReference type="Gene3D" id="3.40.50.1240">
    <property type="entry name" value="Phosphoglycerate mutase-like"/>
    <property type="match status" value="1"/>
</dbReference>
<dbReference type="Pfam" id="PF00328">
    <property type="entry name" value="His_Phos_2"/>
    <property type="match status" value="1"/>
</dbReference>
<evidence type="ECO:0000313" key="4">
    <source>
        <dbReference type="EMBL" id="RMY71480.1"/>
    </source>
</evidence>
<dbReference type="InterPro" id="IPR000560">
    <property type="entry name" value="His_Pase_clade-2"/>
</dbReference>
<sequence>MVLITLLIPTSDRLLHHDFLSNSRMTTLQPRPPYTSDELSSLYPSHLELQQVQIILRHGERTPVSARFKNAGLPAYWPYCEAARNFKDVVLSADRNWDTLHWRRRLETFTGNGNDSPVLSQGPGREVDAICQPGELTDRGRETTLALGERVRRLYVDQLGFLPAAMDNASANMVYLRSTPIQRALESTQQAFTGLYPAQTRSADFQPPDIVTRAMQDEVLFPNEGGCKRFAQLATAFADRTAKVWNESPEMAHINKRIGKWMPKESSVVKIDSHPRLSGIMDTVNATLAHGTATKLPSEFYEREVVANIDRICTEEWFIGYQESNEYRKLGIGALIGDLTQRMVEHVNGSAANTQPGEFKLSLAGCHDTTIASALSSLGAFDVASDKWPNYTSSIAFELFKRKPSASTSTTQQPAGTTGTIWPSKEKTWWYALFSSPKPTTTARTPLADLPSSEQSKLDEYFVRLRYNDKPVTLPYCQQKRERHLDGDESFCTLAAFKEAADSITPKDWKTECRSNLGEPAFKPIIERPPGVA</sequence>
<comment type="similarity">
    <text evidence="1">Belongs to the histidine acid phosphatase family.</text>
</comment>
<dbReference type="VEuPathDB" id="FungiDB:BTJ68_10950"/>
<accession>A0A3M7E548</accession>
<dbReference type="InterPro" id="IPR033379">
    <property type="entry name" value="Acid_Pase_AS"/>
</dbReference>
<dbReference type="AlphaFoldDB" id="A0A3M7E548"/>
<dbReference type="GO" id="GO:0016158">
    <property type="term" value="F:inositol hexakisphosphate 3-phosphatase activity"/>
    <property type="evidence" value="ECO:0007669"/>
    <property type="project" value="UniProtKB-EC"/>
</dbReference>
<evidence type="ECO:0000256" key="2">
    <source>
        <dbReference type="ARBA" id="ARBA00012632"/>
    </source>
</evidence>
<proteinExistence type="inferred from homology"/>
<dbReference type="PROSITE" id="PS00616">
    <property type="entry name" value="HIS_ACID_PHOSPHAT_1"/>
    <property type="match status" value="1"/>
</dbReference>
<evidence type="ECO:0000313" key="5">
    <source>
        <dbReference type="Proteomes" id="UP000281468"/>
    </source>
</evidence>
<dbReference type="PANTHER" id="PTHR11567:SF110">
    <property type="entry name" value="2-PHOSPHOXYLOSE PHOSPHATASE 1"/>
    <property type="match status" value="1"/>
</dbReference>
<keyword evidence="3" id="KW-0378">Hydrolase</keyword>
<dbReference type="PANTHER" id="PTHR11567">
    <property type="entry name" value="ACID PHOSPHATASE-RELATED"/>
    <property type="match status" value="1"/>
</dbReference>
<dbReference type="SUPFAM" id="SSF53254">
    <property type="entry name" value="Phosphoglycerate mutase-like"/>
    <property type="match status" value="1"/>
</dbReference>
<dbReference type="EMBL" id="QWIQ01001021">
    <property type="protein sequence ID" value="RMY71480.1"/>
    <property type="molecule type" value="Genomic_DNA"/>
</dbReference>
<gene>
    <name evidence="4" type="ORF">D0862_14603</name>
</gene>
<comment type="caution">
    <text evidence="4">The sequence shown here is derived from an EMBL/GenBank/DDBJ whole genome shotgun (WGS) entry which is preliminary data.</text>
</comment>
<reference evidence="4 5" key="1">
    <citation type="journal article" date="2018" name="BMC Genomics">
        <title>Genomic evidence for intraspecific hybridization in a clonal and extremely halotolerant yeast.</title>
        <authorList>
            <person name="Gostincar C."/>
            <person name="Stajich J.E."/>
            <person name="Zupancic J."/>
            <person name="Zalar P."/>
            <person name="Gunde-Cimerman N."/>
        </authorList>
    </citation>
    <scope>NUCLEOTIDE SEQUENCE [LARGE SCALE GENOMIC DNA]</scope>
    <source>
        <strain evidence="4 5">EXF-171</strain>
    </source>
</reference>